<dbReference type="GO" id="GO:0015293">
    <property type="term" value="F:symporter activity"/>
    <property type="evidence" value="ECO:0007669"/>
    <property type="project" value="UniProtKB-KW"/>
</dbReference>
<evidence type="ECO:0000313" key="11">
    <source>
        <dbReference type="Proteomes" id="UP001519460"/>
    </source>
</evidence>
<feature type="transmembrane region" description="Helical" evidence="8">
    <location>
        <begin position="396"/>
        <end position="417"/>
    </location>
</feature>
<organism evidence="10 11">
    <name type="scientific">Batillaria attramentaria</name>
    <dbReference type="NCBI Taxonomy" id="370345"/>
    <lineage>
        <taxon>Eukaryota</taxon>
        <taxon>Metazoa</taxon>
        <taxon>Spiralia</taxon>
        <taxon>Lophotrochozoa</taxon>
        <taxon>Mollusca</taxon>
        <taxon>Gastropoda</taxon>
        <taxon>Caenogastropoda</taxon>
        <taxon>Sorbeoconcha</taxon>
        <taxon>Cerithioidea</taxon>
        <taxon>Batillariidae</taxon>
        <taxon>Batillaria</taxon>
    </lineage>
</organism>
<feature type="region of interest" description="Disordered" evidence="7">
    <location>
        <begin position="128"/>
        <end position="157"/>
    </location>
</feature>
<dbReference type="InterPro" id="IPR036259">
    <property type="entry name" value="MFS_trans_sf"/>
</dbReference>
<dbReference type="EMBL" id="JACVVK020000355">
    <property type="protein sequence ID" value="KAK7477232.1"/>
    <property type="molecule type" value="Genomic_DNA"/>
</dbReference>
<feature type="transmembrane region" description="Helical" evidence="8">
    <location>
        <begin position="429"/>
        <end position="449"/>
    </location>
</feature>
<dbReference type="Proteomes" id="UP001519460">
    <property type="component" value="Unassembled WGS sequence"/>
</dbReference>
<feature type="transmembrane region" description="Helical" evidence="8">
    <location>
        <begin position="230"/>
        <end position="251"/>
    </location>
</feature>
<keyword evidence="2" id="KW-0813">Transport</keyword>
<dbReference type="FunFam" id="1.20.1250.20:FF:000423">
    <property type="entry name" value="Putative inorganic phosphate cotransporter-like Protein"/>
    <property type="match status" value="1"/>
</dbReference>
<evidence type="ECO:0000256" key="4">
    <source>
        <dbReference type="ARBA" id="ARBA00022847"/>
    </source>
</evidence>
<evidence type="ECO:0000256" key="6">
    <source>
        <dbReference type="ARBA" id="ARBA00023136"/>
    </source>
</evidence>
<dbReference type="GO" id="GO:0016020">
    <property type="term" value="C:membrane"/>
    <property type="evidence" value="ECO:0007669"/>
    <property type="project" value="UniProtKB-SubCell"/>
</dbReference>
<dbReference type="InterPro" id="IPR050382">
    <property type="entry name" value="MFS_Na/Anion_cotransporter"/>
</dbReference>
<dbReference type="Pfam" id="PF07690">
    <property type="entry name" value="MFS_1"/>
    <property type="match status" value="1"/>
</dbReference>
<comment type="subcellular location">
    <subcellularLocation>
        <location evidence="1">Membrane</location>
        <topology evidence="1">Multi-pass membrane protein</topology>
    </subcellularLocation>
</comment>
<feature type="transmembrane region" description="Helical" evidence="8">
    <location>
        <begin position="296"/>
        <end position="315"/>
    </location>
</feature>
<proteinExistence type="predicted"/>
<evidence type="ECO:0000259" key="9">
    <source>
        <dbReference type="PROSITE" id="PS50850"/>
    </source>
</evidence>
<name>A0ABD0JQP2_9CAEN</name>
<feature type="compositionally biased region" description="Acidic residues" evidence="7">
    <location>
        <begin position="576"/>
        <end position="587"/>
    </location>
</feature>
<reference evidence="10 11" key="1">
    <citation type="journal article" date="2023" name="Sci. Data">
        <title>Genome assembly of the Korean intertidal mud-creeper Batillaria attramentaria.</title>
        <authorList>
            <person name="Patra A.K."/>
            <person name="Ho P.T."/>
            <person name="Jun S."/>
            <person name="Lee S.J."/>
            <person name="Kim Y."/>
            <person name="Won Y.J."/>
        </authorList>
    </citation>
    <scope>NUCLEOTIDE SEQUENCE [LARGE SCALE GENOMIC DNA]</scope>
    <source>
        <strain evidence="10">Wonlab-2016</strain>
    </source>
</reference>
<protein>
    <recommendedName>
        <fullName evidence="9">Major facilitator superfamily (MFS) profile domain-containing protein</fullName>
    </recommendedName>
</protein>
<evidence type="ECO:0000256" key="8">
    <source>
        <dbReference type="SAM" id="Phobius"/>
    </source>
</evidence>
<feature type="non-terminal residue" evidence="10">
    <location>
        <position position="1"/>
    </location>
</feature>
<dbReference type="InterPro" id="IPR020846">
    <property type="entry name" value="MFS_dom"/>
</dbReference>
<keyword evidence="11" id="KW-1185">Reference proteome</keyword>
<evidence type="ECO:0000256" key="2">
    <source>
        <dbReference type="ARBA" id="ARBA00022448"/>
    </source>
</evidence>
<keyword evidence="4" id="KW-0769">Symport</keyword>
<feature type="domain" description="Major facilitator superfamily (MFS) profile" evidence="9">
    <location>
        <begin position="110"/>
        <end position="547"/>
    </location>
</feature>
<sequence length="597" mass="66274">VAASFTLLRTGGSLAYSSGDIGGPPKWRSSRFGLAYLLLFGNACIFFQRISFSMVIVCMVNHTAVSLQERTTNHTLTTTPAQNFVLGTRAQNSTHSSYRSNSEESHENTSLSFHSLVYNPDGERHGYTTAGPGSGVTAETASETDRDQCGKRWDDKSVEEKEDGPFVWDKEMQGLLLGAIYWGYMLFQVIGGYLFYYGGPRLVCGVSMVFMSVCNVLCHPAAYWSPWAVFVLRVIIGICTSFVIPSMFALWGKWAPIHERATLISLSFSGQNMANALVFPTAALLCKYGFAGGWPSVFYVFASLSLVWCVLWFLLASDSPETHGRIDPEERDFILKHRPEASYNRGEKILTSLCFWAMVSAHVSFTWGLFLFLSNLPIYMREVMRFDIKSNGVFSMLPYIALGTVQFCGGFISDAVVRRKLLNVFWSRRMFCVIANIIPAVLLLIMSYLDCTQKAAVMTLLVIAVGVTGFAFSAFLINPFDIAPRYAISISSVSNSFACIPGILTPYVVAEVTKDKTREQWQIVFFITAGIFLFGTVFFCVFAKTSVQPWAVPKQSVITMEFNAVNGHVTQAGEGKDEEEKDDDECETQVLFDGSAS</sequence>
<dbReference type="PROSITE" id="PS50850">
    <property type="entry name" value="MFS"/>
    <property type="match status" value="1"/>
</dbReference>
<evidence type="ECO:0000256" key="1">
    <source>
        <dbReference type="ARBA" id="ARBA00004141"/>
    </source>
</evidence>
<dbReference type="FunFam" id="1.20.1250.20:FF:000003">
    <property type="entry name" value="Solute carrier family 17 member 3"/>
    <property type="match status" value="1"/>
</dbReference>
<evidence type="ECO:0000256" key="3">
    <source>
        <dbReference type="ARBA" id="ARBA00022692"/>
    </source>
</evidence>
<keyword evidence="5 8" id="KW-1133">Transmembrane helix</keyword>
<feature type="transmembrane region" description="Helical" evidence="8">
    <location>
        <begin position="175"/>
        <end position="195"/>
    </location>
</feature>
<dbReference type="InterPro" id="IPR011701">
    <property type="entry name" value="MFS"/>
</dbReference>
<feature type="transmembrane region" description="Helical" evidence="8">
    <location>
        <begin position="202"/>
        <end position="224"/>
    </location>
</feature>
<dbReference type="AlphaFoldDB" id="A0ABD0JQP2"/>
<feature type="transmembrane region" description="Helical" evidence="8">
    <location>
        <begin position="34"/>
        <end position="57"/>
    </location>
</feature>
<evidence type="ECO:0000256" key="5">
    <source>
        <dbReference type="ARBA" id="ARBA00022989"/>
    </source>
</evidence>
<dbReference type="PANTHER" id="PTHR11662:SF399">
    <property type="entry name" value="FI19708P1-RELATED"/>
    <property type="match status" value="1"/>
</dbReference>
<feature type="region of interest" description="Disordered" evidence="7">
    <location>
        <begin position="572"/>
        <end position="597"/>
    </location>
</feature>
<keyword evidence="6 8" id="KW-0472">Membrane</keyword>
<accession>A0ABD0JQP2</accession>
<feature type="transmembrane region" description="Helical" evidence="8">
    <location>
        <begin position="272"/>
        <end position="290"/>
    </location>
</feature>
<feature type="transmembrane region" description="Helical" evidence="8">
    <location>
        <begin position="521"/>
        <end position="543"/>
    </location>
</feature>
<feature type="transmembrane region" description="Helical" evidence="8">
    <location>
        <begin position="486"/>
        <end position="509"/>
    </location>
</feature>
<evidence type="ECO:0000313" key="10">
    <source>
        <dbReference type="EMBL" id="KAK7477232.1"/>
    </source>
</evidence>
<dbReference type="Gene3D" id="1.20.1250.20">
    <property type="entry name" value="MFS general substrate transporter like domains"/>
    <property type="match status" value="2"/>
</dbReference>
<gene>
    <name evidence="10" type="ORF">BaRGS_00031543</name>
</gene>
<dbReference type="PANTHER" id="PTHR11662">
    <property type="entry name" value="SOLUTE CARRIER FAMILY 17"/>
    <property type="match status" value="1"/>
</dbReference>
<feature type="transmembrane region" description="Helical" evidence="8">
    <location>
        <begin position="353"/>
        <end position="376"/>
    </location>
</feature>
<comment type="caution">
    <text evidence="10">The sequence shown here is derived from an EMBL/GenBank/DDBJ whole genome shotgun (WGS) entry which is preliminary data.</text>
</comment>
<keyword evidence="3 8" id="KW-0812">Transmembrane</keyword>
<evidence type="ECO:0000256" key="7">
    <source>
        <dbReference type="SAM" id="MobiDB-lite"/>
    </source>
</evidence>
<dbReference type="SUPFAM" id="SSF103473">
    <property type="entry name" value="MFS general substrate transporter"/>
    <property type="match status" value="1"/>
</dbReference>
<feature type="transmembrane region" description="Helical" evidence="8">
    <location>
        <begin position="455"/>
        <end position="477"/>
    </location>
</feature>
<feature type="compositionally biased region" description="Basic and acidic residues" evidence="7">
    <location>
        <begin position="143"/>
        <end position="157"/>
    </location>
</feature>